<dbReference type="KEGG" id="caul:KCG34_18180"/>
<feature type="transmembrane region" description="Helical" evidence="8">
    <location>
        <begin position="120"/>
        <end position="149"/>
    </location>
</feature>
<evidence type="ECO:0000256" key="4">
    <source>
        <dbReference type="ARBA" id="ARBA00022692"/>
    </source>
</evidence>
<feature type="transmembrane region" description="Helical" evidence="8">
    <location>
        <begin position="35"/>
        <end position="55"/>
    </location>
</feature>
<evidence type="ECO:0000256" key="7">
    <source>
        <dbReference type="ARBA" id="ARBA00024033"/>
    </source>
</evidence>
<organism evidence="9 10">
    <name type="scientific">Phenylobacterium montanum</name>
    <dbReference type="NCBI Taxonomy" id="2823693"/>
    <lineage>
        <taxon>Bacteria</taxon>
        <taxon>Pseudomonadati</taxon>
        <taxon>Pseudomonadota</taxon>
        <taxon>Alphaproteobacteria</taxon>
        <taxon>Caulobacterales</taxon>
        <taxon>Caulobacteraceae</taxon>
        <taxon>Phenylobacterium</taxon>
    </lineage>
</organism>
<comment type="similarity">
    <text evidence="7">Belongs to the glycosyltransferase 87 family.</text>
</comment>
<evidence type="ECO:0000313" key="9">
    <source>
        <dbReference type="EMBL" id="QUD86982.1"/>
    </source>
</evidence>
<evidence type="ECO:0000256" key="6">
    <source>
        <dbReference type="ARBA" id="ARBA00023136"/>
    </source>
</evidence>
<keyword evidence="10" id="KW-1185">Reference proteome</keyword>
<keyword evidence="3" id="KW-0808">Transferase</keyword>
<evidence type="ECO:0000256" key="2">
    <source>
        <dbReference type="ARBA" id="ARBA00022475"/>
    </source>
</evidence>
<evidence type="ECO:0000256" key="8">
    <source>
        <dbReference type="SAM" id="Phobius"/>
    </source>
</evidence>
<dbReference type="Pfam" id="PF09594">
    <property type="entry name" value="GT87"/>
    <property type="match status" value="1"/>
</dbReference>
<dbReference type="Proteomes" id="UP000676409">
    <property type="component" value="Chromosome"/>
</dbReference>
<dbReference type="RefSeq" id="WP_211937034.1">
    <property type="nucleotide sequence ID" value="NZ_CP073078.1"/>
</dbReference>
<name>A0A975FY57_9CAUL</name>
<reference evidence="9" key="1">
    <citation type="submission" date="2021-04" db="EMBL/GenBank/DDBJ databases">
        <title>The complete genome sequence of Caulobacter sp. S6.</title>
        <authorList>
            <person name="Tang Y."/>
            <person name="Ouyang W."/>
            <person name="Liu Q."/>
            <person name="Huang B."/>
            <person name="Guo Z."/>
            <person name="Lei P."/>
        </authorList>
    </citation>
    <scope>NUCLEOTIDE SEQUENCE</scope>
    <source>
        <strain evidence="9">S6</strain>
    </source>
</reference>
<feature type="transmembrane region" description="Helical" evidence="8">
    <location>
        <begin position="327"/>
        <end position="353"/>
    </location>
</feature>
<feature type="transmembrane region" description="Helical" evidence="8">
    <location>
        <begin position="294"/>
        <end position="315"/>
    </location>
</feature>
<keyword evidence="5 8" id="KW-1133">Transmembrane helix</keyword>
<evidence type="ECO:0000256" key="3">
    <source>
        <dbReference type="ARBA" id="ARBA00022679"/>
    </source>
</evidence>
<dbReference type="GO" id="GO:0005886">
    <property type="term" value="C:plasma membrane"/>
    <property type="evidence" value="ECO:0007669"/>
    <property type="project" value="UniProtKB-SubCell"/>
</dbReference>
<keyword evidence="6 8" id="KW-0472">Membrane</keyword>
<accession>A0A975FY57</accession>
<keyword evidence="4 8" id="KW-0812">Transmembrane</keyword>
<dbReference type="InterPro" id="IPR018584">
    <property type="entry name" value="GT87"/>
</dbReference>
<dbReference type="GO" id="GO:0016758">
    <property type="term" value="F:hexosyltransferase activity"/>
    <property type="evidence" value="ECO:0007669"/>
    <property type="project" value="InterPro"/>
</dbReference>
<evidence type="ECO:0000256" key="5">
    <source>
        <dbReference type="ARBA" id="ARBA00022989"/>
    </source>
</evidence>
<dbReference type="AlphaFoldDB" id="A0A975FY57"/>
<feature type="transmembrane region" description="Helical" evidence="8">
    <location>
        <begin position="231"/>
        <end position="259"/>
    </location>
</feature>
<feature type="transmembrane region" description="Helical" evidence="8">
    <location>
        <begin position="161"/>
        <end position="181"/>
    </location>
</feature>
<protein>
    <submittedName>
        <fullName evidence="9">DUF2029 domain-containing protein</fullName>
    </submittedName>
</protein>
<evidence type="ECO:0000313" key="10">
    <source>
        <dbReference type="Proteomes" id="UP000676409"/>
    </source>
</evidence>
<evidence type="ECO:0000256" key="1">
    <source>
        <dbReference type="ARBA" id="ARBA00004651"/>
    </source>
</evidence>
<keyword evidence="2" id="KW-1003">Cell membrane</keyword>
<comment type="subcellular location">
    <subcellularLocation>
        <location evidence="1">Cell membrane</location>
        <topology evidence="1">Multi-pass membrane protein</topology>
    </subcellularLocation>
</comment>
<proteinExistence type="inferred from homology"/>
<gene>
    <name evidence="9" type="ORF">KCG34_18180</name>
</gene>
<feature type="transmembrane region" description="Helical" evidence="8">
    <location>
        <begin position="365"/>
        <end position="398"/>
    </location>
</feature>
<sequence length="416" mass="43109">MPKAGLSSDVRYGRAGEAPLPMVGWSQFNAAERRAFLVCLGVAVGYAVTLVILYVRRTWILDGDGGPALTDFIAIWSAGRLALAGHAASAYSAASEHAAEVVTLGHPFRHEYGWPYPPSYFFVAAGLALLPYALSFLAWVAGTATFYGFAVGKASGRWSAAIAALAAPWTLACALVGQNGFLTGGLMALALVCLDTSPMASGLFFGLLTYKPQFGLLIPIALAAGGRWKAIGWAMATTVALTGLSVAVFGVQAMAGFLWTLPRTAQTLVVEGGVGWNKLESIYGLARCLGGSNAVATGLQVVTSLGAAVAIALLWRSKAASALKSAGLIVAAAISTPYLFAYDLPILGVATAFLMREADLDLLDYLGLAIAWSALGFALVVPLPVGLFATLSLGSLVVRRVVMSRGESATLAPATN</sequence>
<dbReference type="EMBL" id="CP073078">
    <property type="protein sequence ID" value="QUD86982.1"/>
    <property type="molecule type" value="Genomic_DNA"/>
</dbReference>